<evidence type="ECO:0000256" key="2">
    <source>
        <dbReference type="SAM" id="MobiDB-lite"/>
    </source>
</evidence>
<dbReference type="Proteomes" id="UP001589710">
    <property type="component" value="Unassembled WGS sequence"/>
</dbReference>
<dbReference type="Pfam" id="PF08681">
    <property type="entry name" value="TacA1"/>
    <property type="match status" value="1"/>
</dbReference>
<gene>
    <name evidence="3" type="ORF">ACFFTL_42855</name>
</gene>
<sequence>MPEPKAMNLRFPDPQQRAAIAAAAAQEGVSLQEYILSAAYARATAVEQRFLDGFKESMTRSGTAFAAEPSSTDPSPEQRAAEQQARAELQQQKRGQAA</sequence>
<organism evidence="3 4">
    <name type="scientific">Streptomyces yanii</name>
    <dbReference type="NCBI Taxonomy" id="78510"/>
    <lineage>
        <taxon>Bacteria</taxon>
        <taxon>Bacillati</taxon>
        <taxon>Actinomycetota</taxon>
        <taxon>Actinomycetes</taxon>
        <taxon>Kitasatosporales</taxon>
        <taxon>Streptomycetaceae</taxon>
        <taxon>Streptomyces</taxon>
    </lineage>
</organism>
<evidence type="ECO:0000313" key="3">
    <source>
        <dbReference type="EMBL" id="MFB9578825.1"/>
    </source>
</evidence>
<dbReference type="RefSeq" id="WP_345516128.1">
    <property type="nucleotide sequence ID" value="NZ_BAAAXD010000035.1"/>
</dbReference>
<comment type="caution">
    <text evidence="3">The sequence shown here is derived from an EMBL/GenBank/DDBJ whole genome shotgun (WGS) entry which is preliminary data.</text>
</comment>
<name>A0ABV5RLS7_9ACTN</name>
<feature type="region of interest" description="Disordered" evidence="2">
    <location>
        <begin position="61"/>
        <end position="98"/>
    </location>
</feature>
<feature type="compositionally biased region" description="Low complexity" evidence="2">
    <location>
        <begin position="77"/>
        <end position="98"/>
    </location>
</feature>
<reference evidence="3 4" key="1">
    <citation type="submission" date="2024-09" db="EMBL/GenBank/DDBJ databases">
        <authorList>
            <person name="Sun Q."/>
            <person name="Mori K."/>
        </authorList>
    </citation>
    <scope>NUCLEOTIDE SEQUENCE [LARGE SCALE GENOMIC DNA]</scope>
    <source>
        <strain evidence="3 4">JCM 3331</strain>
    </source>
</reference>
<dbReference type="InterPro" id="IPR014795">
    <property type="entry name" value="TacA_1-like"/>
</dbReference>
<accession>A0ABV5RLS7</accession>
<keyword evidence="4" id="KW-1185">Reference proteome</keyword>
<protein>
    <submittedName>
        <fullName evidence="3">DUF1778 domain-containing protein</fullName>
    </submittedName>
</protein>
<dbReference type="EMBL" id="JBHMCG010000196">
    <property type="protein sequence ID" value="MFB9578825.1"/>
    <property type="molecule type" value="Genomic_DNA"/>
</dbReference>
<evidence type="ECO:0000256" key="1">
    <source>
        <dbReference type="ARBA" id="ARBA00022649"/>
    </source>
</evidence>
<proteinExistence type="predicted"/>
<evidence type="ECO:0000313" key="4">
    <source>
        <dbReference type="Proteomes" id="UP001589710"/>
    </source>
</evidence>
<keyword evidence="1" id="KW-1277">Toxin-antitoxin system</keyword>